<dbReference type="EMBL" id="LBXD01000007">
    <property type="protein sequence ID" value="KKR23804.1"/>
    <property type="molecule type" value="Genomic_DNA"/>
</dbReference>
<proteinExistence type="predicted"/>
<keyword evidence="1" id="KW-0378">Hydrolase</keyword>
<dbReference type="InterPro" id="IPR005754">
    <property type="entry name" value="Sortase"/>
</dbReference>
<gene>
    <name evidence="3" type="ORF">UT53_C0007G0022</name>
</gene>
<evidence type="ECO:0000313" key="3">
    <source>
        <dbReference type="EMBL" id="KKR23804.1"/>
    </source>
</evidence>
<accession>A0A0G0P6C3</accession>
<dbReference type="Proteomes" id="UP000034764">
    <property type="component" value="Unassembled WGS sequence"/>
</dbReference>
<dbReference type="InterPro" id="IPR023365">
    <property type="entry name" value="Sortase_dom-sf"/>
</dbReference>
<protein>
    <submittedName>
        <fullName evidence="3">Peptidase C60 sortase A and B</fullName>
    </submittedName>
</protein>
<reference evidence="3 4" key="1">
    <citation type="journal article" date="2015" name="Nature">
        <title>rRNA introns, odd ribosomes, and small enigmatic genomes across a large radiation of phyla.</title>
        <authorList>
            <person name="Brown C.T."/>
            <person name="Hug L.A."/>
            <person name="Thomas B.C."/>
            <person name="Sharon I."/>
            <person name="Castelle C.J."/>
            <person name="Singh A."/>
            <person name="Wilkins M.J."/>
            <person name="Williams K.H."/>
            <person name="Banfield J.F."/>
        </authorList>
    </citation>
    <scope>NUCLEOTIDE SEQUENCE [LARGE SCALE GENOMIC DNA]</scope>
</reference>
<dbReference type="GO" id="GO:0016787">
    <property type="term" value="F:hydrolase activity"/>
    <property type="evidence" value="ECO:0007669"/>
    <property type="project" value="UniProtKB-KW"/>
</dbReference>
<keyword evidence="2" id="KW-0472">Membrane</keyword>
<evidence type="ECO:0000256" key="2">
    <source>
        <dbReference type="SAM" id="Phobius"/>
    </source>
</evidence>
<dbReference type="SUPFAM" id="SSF63817">
    <property type="entry name" value="Sortase"/>
    <property type="match status" value="1"/>
</dbReference>
<dbReference type="Gene3D" id="2.40.260.10">
    <property type="entry name" value="Sortase"/>
    <property type="match status" value="1"/>
</dbReference>
<evidence type="ECO:0000313" key="4">
    <source>
        <dbReference type="Proteomes" id="UP000034764"/>
    </source>
</evidence>
<keyword evidence="2" id="KW-0812">Transmembrane</keyword>
<sequence length="203" mass="22654">MKSKDLLRKGLLAISLTAYLIALVLIFYFIPKSLARADLELIIKNAIVYVKQGQVNYGLPVRLRMPSIDTDAIVEHLGITPDGIMDTPKNIDNVAWFNLGPRPGEIGSAVIAGHYGWKNGKASIFINLYKLKKGDKLYVEDDKGVAISFIVRETRKYDQKADASGVFSSSDGRSRLNLITCEGDWDKVSKSYPERLVVFTEKE</sequence>
<comment type="caution">
    <text evidence="3">The sequence shown here is derived from an EMBL/GenBank/DDBJ whole genome shotgun (WGS) entry which is preliminary data.</text>
</comment>
<organism evidence="3 4">
    <name type="scientific">Candidatus Yanofskybacteria bacterium GW2011_GWD2_39_48</name>
    <dbReference type="NCBI Taxonomy" id="1619031"/>
    <lineage>
        <taxon>Bacteria</taxon>
        <taxon>Candidatus Yanofskyibacteriota</taxon>
    </lineage>
</organism>
<evidence type="ECO:0000256" key="1">
    <source>
        <dbReference type="ARBA" id="ARBA00022801"/>
    </source>
</evidence>
<dbReference type="InterPro" id="IPR042001">
    <property type="entry name" value="Sortase_F"/>
</dbReference>
<dbReference type="AlphaFoldDB" id="A0A0G0P6C3"/>
<dbReference type="Pfam" id="PF04203">
    <property type="entry name" value="Sortase"/>
    <property type="match status" value="1"/>
</dbReference>
<feature type="transmembrane region" description="Helical" evidence="2">
    <location>
        <begin position="12"/>
        <end position="30"/>
    </location>
</feature>
<keyword evidence="2" id="KW-1133">Transmembrane helix</keyword>
<name>A0A0G0P6C3_9BACT</name>
<dbReference type="CDD" id="cd05829">
    <property type="entry name" value="Sortase_F"/>
    <property type="match status" value="1"/>
</dbReference>